<protein>
    <submittedName>
        <fullName evidence="1">Uncharacterized protein</fullName>
    </submittedName>
</protein>
<dbReference type="EMBL" id="BK014663">
    <property type="protein sequence ID" value="DAD66860.1"/>
    <property type="molecule type" value="Genomic_DNA"/>
</dbReference>
<reference evidence="1" key="1">
    <citation type="journal article" date="2021" name="Proc. Natl. Acad. Sci. U.S.A.">
        <title>A Catalog of Tens of Thousands of Viruses from Human Metagenomes Reveals Hidden Associations with Chronic Diseases.</title>
        <authorList>
            <person name="Tisza M.J."/>
            <person name="Buck C.B."/>
        </authorList>
    </citation>
    <scope>NUCLEOTIDE SEQUENCE</scope>
    <source>
        <strain evidence="1">CtFNZ2</strain>
    </source>
</reference>
<evidence type="ECO:0000313" key="1">
    <source>
        <dbReference type="EMBL" id="DAD66860.1"/>
    </source>
</evidence>
<sequence>MPNWCSGWMKIRGKKRDILDFFKNEVAIVTVTENYTQTISEAVFEENYNEYIIKKMKNQTVYLRNSDRFFFEDNKIVFYDYGGDYTYINLEIQQAWAIDVHELLISHSKKYNLDFNLYASERGMEFEQYITIVDGKVIRNDAIEYDDFGFEAINPSLGG</sequence>
<organism evidence="1">
    <name type="scientific">Siphoviridae sp. ctFNZ2</name>
    <dbReference type="NCBI Taxonomy" id="2823572"/>
    <lineage>
        <taxon>Viruses</taxon>
        <taxon>Duplodnaviria</taxon>
        <taxon>Heunggongvirae</taxon>
        <taxon>Uroviricota</taxon>
        <taxon>Caudoviricetes</taxon>
    </lineage>
</organism>
<name>A0A8S5LA82_9CAUD</name>
<proteinExistence type="predicted"/>
<accession>A0A8S5LA82</accession>